<dbReference type="NCBIfam" id="NF033516">
    <property type="entry name" value="transpos_IS3"/>
    <property type="match status" value="1"/>
</dbReference>
<dbReference type="Pfam" id="PF13683">
    <property type="entry name" value="rve_3"/>
    <property type="match status" value="1"/>
</dbReference>
<evidence type="ECO:0000313" key="4">
    <source>
        <dbReference type="EMBL" id="MCS2610420.1"/>
    </source>
</evidence>
<keyword evidence="1" id="KW-0175">Coiled coil</keyword>
<protein>
    <submittedName>
        <fullName evidence="4">IS3 family transposase</fullName>
    </submittedName>
</protein>
<gene>
    <name evidence="4" type="ORF">LLY24_13950</name>
</gene>
<evidence type="ECO:0000259" key="3">
    <source>
        <dbReference type="PROSITE" id="PS50994"/>
    </source>
</evidence>
<organism evidence="4 5">
    <name type="scientific">Halomonas dongshanensis</name>
    <dbReference type="NCBI Taxonomy" id="2890835"/>
    <lineage>
        <taxon>Bacteria</taxon>
        <taxon>Pseudomonadati</taxon>
        <taxon>Pseudomonadota</taxon>
        <taxon>Gammaproteobacteria</taxon>
        <taxon>Oceanospirillales</taxon>
        <taxon>Halomonadaceae</taxon>
        <taxon>Halomonas</taxon>
    </lineage>
</organism>
<dbReference type="InterPro" id="IPR050900">
    <property type="entry name" value="Transposase_IS3/IS150/IS904"/>
</dbReference>
<dbReference type="SUPFAM" id="SSF53098">
    <property type="entry name" value="Ribonuclease H-like"/>
    <property type="match status" value="1"/>
</dbReference>
<dbReference type="InterPro" id="IPR048020">
    <property type="entry name" value="Transpos_IS3"/>
</dbReference>
<evidence type="ECO:0000313" key="5">
    <source>
        <dbReference type="Proteomes" id="UP001165542"/>
    </source>
</evidence>
<reference evidence="4" key="1">
    <citation type="submission" date="2021-11" db="EMBL/GenBank/DDBJ databases">
        <title>Halomonas sp., isolated from a coastal aquaculture zone in Dongshan Bay.</title>
        <authorList>
            <person name="Lin W."/>
        </authorList>
    </citation>
    <scope>NUCLEOTIDE SEQUENCE</scope>
    <source>
        <strain evidence="4">Yzlin-01</strain>
    </source>
</reference>
<proteinExistence type="predicted"/>
<evidence type="ECO:0000256" key="2">
    <source>
        <dbReference type="SAM" id="MobiDB-lite"/>
    </source>
</evidence>
<dbReference type="Gene3D" id="3.30.420.10">
    <property type="entry name" value="Ribonuclease H-like superfamily/Ribonuclease H"/>
    <property type="match status" value="1"/>
</dbReference>
<feature type="region of interest" description="Disordered" evidence="2">
    <location>
        <begin position="83"/>
        <end position="103"/>
    </location>
</feature>
<comment type="caution">
    <text evidence="4">The sequence shown here is derived from an EMBL/GenBank/DDBJ whole genome shotgun (WGS) entry which is preliminary data.</text>
</comment>
<dbReference type="InterPro" id="IPR012337">
    <property type="entry name" value="RNaseH-like_sf"/>
</dbReference>
<dbReference type="RefSeq" id="WP_259036998.1">
    <property type="nucleotide sequence ID" value="NZ_JAJISC010000006.1"/>
</dbReference>
<dbReference type="InterPro" id="IPR001584">
    <property type="entry name" value="Integrase_cat-core"/>
</dbReference>
<dbReference type="Proteomes" id="UP001165542">
    <property type="component" value="Unassembled WGS sequence"/>
</dbReference>
<evidence type="ECO:0000256" key="1">
    <source>
        <dbReference type="SAM" id="Coils"/>
    </source>
</evidence>
<accession>A0ABT2EFS3</accession>
<keyword evidence="5" id="KW-1185">Reference proteome</keyword>
<dbReference type="PROSITE" id="PS50994">
    <property type="entry name" value="INTEGRASE"/>
    <property type="match status" value="1"/>
</dbReference>
<dbReference type="InterPro" id="IPR036397">
    <property type="entry name" value="RNaseH_sf"/>
</dbReference>
<dbReference type="EMBL" id="JAJISC010000006">
    <property type="protein sequence ID" value="MCS2610420.1"/>
    <property type="molecule type" value="Genomic_DNA"/>
</dbReference>
<dbReference type="PANTHER" id="PTHR46889:SF4">
    <property type="entry name" value="TRANSPOSASE INSO FOR INSERTION SEQUENCE ELEMENT IS911B-RELATED"/>
    <property type="match status" value="1"/>
</dbReference>
<feature type="domain" description="Integrase catalytic" evidence="3">
    <location>
        <begin position="97"/>
        <end position="268"/>
    </location>
</feature>
<sequence>MAEEGHVVSLVKLCRWLGLPRRSLYYRPQSRQRVISDDLAARVKLTLERFPTYGYRRLACVLGENRKPIQRILQLKGWQVRKRPQGFRPRAKSLPSAASRPDERRATDLTHVWCGKNRRASLAVIIDRCTREILGWRLSDNGSSKAAEAALEEALIYRLGALERIQQPLALRSDNGLVFSSRHYTGTLKAYGLRQEFTMPYTPEQNGLVERFFRSLKEECIWLHRFESLGQARAVIDRWIRYYNEERPHQSLDYVGTPSPPPQYLRRVCRNQGGHYTERKEVLVGNSENAKRLRHTYATEAHAIEEATAELTRLQRKHSELTLDLAEGRADIYPETPVATVGYKPEIDATPWIIDEVRHDLNDRGYTCSIRMETLSSCAVHVKCQTIAMCNRVKHSKIHPFKPPYFIPSATLGGRP</sequence>
<name>A0ABT2EFS3_9GAMM</name>
<feature type="coiled-coil region" evidence="1">
    <location>
        <begin position="297"/>
        <end position="324"/>
    </location>
</feature>
<dbReference type="PANTHER" id="PTHR46889">
    <property type="entry name" value="TRANSPOSASE INSF FOR INSERTION SEQUENCE IS3B-RELATED"/>
    <property type="match status" value="1"/>
</dbReference>